<name>A0ABD1RUT1_9LAMI</name>
<dbReference type="InterPro" id="IPR053134">
    <property type="entry name" value="RNA-dir_DNA_polymerase"/>
</dbReference>
<evidence type="ECO:0000256" key="1">
    <source>
        <dbReference type="SAM" id="MobiDB-lite"/>
    </source>
</evidence>
<dbReference type="InterPro" id="IPR043502">
    <property type="entry name" value="DNA/RNA_pol_sf"/>
</dbReference>
<feature type="compositionally biased region" description="Basic and acidic residues" evidence="1">
    <location>
        <begin position="123"/>
        <end position="144"/>
    </location>
</feature>
<evidence type="ECO:0000313" key="2">
    <source>
        <dbReference type="EMBL" id="KAL2491467.1"/>
    </source>
</evidence>
<comment type="caution">
    <text evidence="2">The sequence shown here is derived from an EMBL/GenBank/DDBJ whole genome shotgun (WGS) entry which is preliminary data.</text>
</comment>
<sequence length="206" mass="22927">MAKERKIDLREDVEGRPFKGEDLLLGAWTMDPAVIMGETTGTETRQGLMGPHGKNPWRVGKSTGHRPKAPLISFTEEDEVGIHYLHCDALVVHAVVARNGLRKHNDMVGIDTTVVCRALKVDPESTSQDTKEKALEHQKVRRPEGGSGQAINQQDSSEKPSSPQWVSNPMLVRKSNKKWRVCIDFSDLNQACPKDSFPLPRIDLIG</sequence>
<gene>
    <name evidence="2" type="ORF">Adt_27095</name>
</gene>
<organism evidence="2 3">
    <name type="scientific">Abeliophyllum distichum</name>
    <dbReference type="NCBI Taxonomy" id="126358"/>
    <lineage>
        <taxon>Eukaryota</taxon>
        <taxon>Viridiplantae</taxon>
        <taxon>Streptophyta</taxon>
        <taxon>Embryophyta</taxon>
        <taxon>Tracheophyta</taxon>
        <taxon>Spermatophyta</taxon>
        <taxon>Magnoliopsida</taxon>
        <taxon>eudicotyledons</taxon>
        <taxon>Gunneridae</taxon>
        <taxon>Pentapetalae</taxon>
        <taxon>asterids</taxon>
        <taxon>lamiids</taxon>
        <taxon>Lamiales</taxon>
        <taxon>Oleaceae</taxon>
        <taxon>Forsythieae</taxon>
        <taxon>Abeliophyllum</taxon>
    </lineage>
</organism>
<feature type="region of interest" description="Disordered" evidence="1">
    <location>
        <begin position="123"/>
        <end position="169"/>
    </location>
</feature>
<dbReference type="PANTHER" id="PTHR24559:SF444">
    <property type="entry name" value="REVERSE TRANSCRIPTASE DOMAIN-CONTAINING PROTEIN"/>
    <property type="match status" value="1"/>
</dbReference>
<dbReference type="PANTHER" id="PTHR24559">
    <property type="entry name" value="TRANSPOSON TY3-I GAG-POL POLYPROTEIN"/>
    <property type="match status" value="1"/>
</dbReference>
<feature type="compositionally biased region" description="Polar residues" evidence="1">
    <location>
        <begin position="149"/>
        <end position="167"/>
    </location>
</feature>
<dbReference type="SUPFAM" id="SSF56672">
    <property type="entry name" value="DNA/RNA polymerases"/>
    <property type="match status" value="1"/>
</dbReference>
<dbReference type="Proteomes" id="UP001604336">
    <property type="component" value="Unassembled WGS sequence"/>
</dbReference>
<proteinExistence type="predicted"/>
<dbReference type="Gene3D" id="3.10.10.10">
    <property type="entry name" value="HIV Type 1 Reverse Transcriptase, subunit A, domain 1"/>
    <property type="match status" value="1"/>
</dbReference>
<keyword evidence="3" id="KW-1185">Reference proteome</keyword>
<dbReference type="AlphaFoldDB" id="A0ABD1RUT1"/>
<reference evidence="3" key="1">
    <citation type="submission" date="2024-07" db="EMBL/GenBank/DDBJ databases">
        <title>Two chromosome-level genome assemblies of Korean endemic species Abeliophyllum distichum and Forsythia ovata (Oleaceae).</title>
        <authorList>
            <person name="Jang H."/>
        </authorList>
    </citation>
    <scope>NUCLEOTIDE SEQUENCE [LARGE SCALE GENOMIC DNA]</scope>
</reference>
<protein>
    <submittedName>
        <fullName evidence="2">Uncharacterized protein</fullName>
    </submittedName>
</protein>
<feature type="region of interest" description="Disordered" evidence="1">
    <location>
        <begin position="43"/>
        <end position="64"/>
    </location>
</feature>
<dbReference type="EMBL" id="JBFOLK010000008">
    <property type="protein sequence ID" value="KAL2491467.1"/>
    <property type="molecule type" value="Genomic_DNA"/>
</dbReference>
<accession>A0ABD1RUT1</accession>
<evidence type="ECO:0000313" key="3">
    <source>
        <dbReference type="Proteomes" id="UP001604336"/>
    </source>
</evidence>